<dbReference type="InterPro" id="IPR011701">
    <property type="entry name" value="MFS"/>
</dbReference>
<sequence length="386" mass="41226">MFKKGPKVTSYILLVAITISGISTFMIYPLLVFRLLDVGASIGEIGLILGALSGTGRVCSFIIGSANNRFGSKLTVCSGIFVRIIGISVFAFESHIYSYIILSALASIGSSASALGIKTELLRQSAERKLITMRSMAINSGAIVGPALGAALYHIFSFHIILYISIGTYAILGTILTLTYFSPPESTSFADSHYEVNLNKYSSYIYITLIASAYWAIYSQWAIIVPLISTQALGYEEASNLVYMANAVIVLTLQYPLVVVALKSVKDSTILLLGFSVFLASFAALFIPSSVFMLALFCIGFSIAELLVSPTLDSQTAKVAPAGLGLTRAYGLQDTITGIFSIGGSSIGGLAIETIESPSATAFFGMPVTAIAICLIVILKRFTYRR</sequence>
<dbReference type="AlphaFoldDB" id="A0A2X0VS36"/>
<proteinExistence type="predicted"/>
<comment type="subcellular location">
    <subcellularLocation>
        <location evidence="1">Cell membrane</location>
        <topology evidence="1">Multi-pass membrane protein</topology>
    </subcellularLocation>
</comment>
<feature type="transmembrane region" description="Helical" evidence="7">
    <location>
        <begin position="45"/>
        <end position="63"/>
    </location>
</feature>
<evidence type="ECO:0000256" key="5">
    <source>
        <dbReference type="ARBA" id="ARBA00022989"/>
    </source>
</evidence>
<evidence type="ECO:0000256" key="1">
    <source>
        <dbReference type="ARBA" id="ARBA00004651"/>
    </source>
</evidence>
<keyword evidence="2" id="KW-0813">Transport</keyword>
<keyword evidence="3" id="KW-1003">Cell membrane</keyword>
<dbReference type="InterPro" id="IPR020846">
    <property type="entry name" value="MFS_dom"/>
</dbReference>
<dbReference type="Proteomes" id="UP000250192">
    <property type="component" value="Unassembled WGS sequence"/>
</dbReference>
<feature type="transmembrane region" description="Helical" evidence="7">
    <location>
        <begin position="96"/>
        <end position="117"/>
    </location>
</feature>
<dbReference type="PROSITE" id="PS50850">
    <property type="entry name" value="MFS"/>
    <property type="match status" value="1"/>
</dbReference>
<keyword evidence="5 7" id="KW-1133">Transmembrane helix</keyword>
<feature type="transmembrane region" description="Helical" evidence="7">
    <location>
        <begin position="70"/>
        <end position="90"/>
    </location>
</feature>
<feature type="transmembrane region" description="Helical" evidence="7">
    <location>
        <begin position="360"/>
        <end position="379"/>
    </location>
</feature>
<reference evidence="9 10" key="1">
    <citation type="submission" date="2018-06" db="EMBL/GenBank/DDBJ databases">
        <authorList>
            <consortium name="Pathogen Informatics"/>
            <person name="Doyle S."/>
        </authorList>
    </citation>
    <scope>NUCLEOTIDE SEQUENCE [LARGE SCALE GENOMIC DNA]</scope>
    <source>
        <strain evidence="9 10">NCTC9935</strain>
    </source>
</reference>
<dbReference type="PANTHER" id="PTHR23517:SF2">
    <property type="entry name" value="MULTIDRUG RESISTANCE PROTEIN MDTH"/>
    <property type="match status" value="1"/>
</dbReference>
<evidence type="ECO:0000259" key="8">
    <source>
        <dbReference type="PROSITE" id="PS50850"/>
    </source>
</evidence>
<dbReference type="InterPro" id="IPR036259">
    <property type="entry name" value="MFS_trans_sf"/>
</dbReference>
<accession>A0A2X0VS36</accession>
<dbReference type="InterPro" id="IPR050171">
    <property type="entry name" value="MFS_Transporters"/>
</dbReference>
<feature type="transmembrane region" description="Helical" evidence="7">
    <location>
        <begin position="12"/>
        <end position="33"/>
    </location>
</feature>
<evidence type="ECO:0000313" key="10">
    <source>
        <dbReference type="Proteomes" id="UP000250192"/>
    </source>
</evidence>
<feature type="transmembrane region" description="Helical" evidence="7">
    <location>
        <begin position="241"/>
        <end position="262"/>
    </location>
</feature>
<dbReference type="GO" id="GO:0005886">
    <property type="term" value="C:plasma membrane"/>
    <property type="evidence" value="ECO:0007669"/>
    <property type="project" value="UniProtKB-SubCell"/>
</dbReference>
<dbReference type="EMBL" id="UAPR01000014">
    <property type="protein sequence ID" value="SPT56461.1"/>
    <property type="molecule type" value="Genomic_DNA"/>
</dbReference>
<evidence type="ECO:0000256" key="2">
    <source>
        <dbReference type="ARBA" id="ARBA00022448"/>
    </source>
</evidence>
<dbReference type="Gene3D" id="1.20.1250.20">
    <property type="entry name" value="MFS general substrate transporter like domains"/>
    <property type="match status" value="1"/>
</dbReference>
<protein>
    <submittedName>
        <fullName evidence="9">Multidrug resistance protein MdtH</fullName>
    </submittedName>
</protein>
<gene>
    <name evidence="9" type="primary">mdtH</name>
    <name evidence="9" type="ORF">NCTC9935_02001</name>
</gene>
<dbReference type="PANTHER" id="PTHR23517">
    <property type="entry name" value="RESISTANCE PROTEIN MDTM, PUTATIVE-RELATED-RELATED"/>
    <property type="match status" value="1"/>
</dbReference>
<evidence type="ECO:0000256" key="7">
    <source>
        <dbReference type="SAM" id="Phobius"/>
    </source>
</evidence>
<feature type="transmembrane region" description="Helical" evidence="7">
    <location>
        <begin position="271"/>
        <end position="304"/>
    </location>
</feature>
<evidence type="ECO:0000256" key="4">
    <source>
        <dbReference type="ARBA" id="ARBA00022692"/>
    </source>
</evidence>
<name>A0A2X0VS36_9ACTO</name>
<feature type="transmembrane region" description="Helical" evidence="7">
    <location>
        <begin position="162"/>
        <end position="183"/>
    </location>
</feature>
<keyword evidence="10" id="KW-1185">Reference proteome</keyword>
<dbReference type="SUPFAM" id="SSF103473">
    <property type="entry name" value="MFS general substrate transporter"/>
    <property type="match status" value="1"/>
</dbReference>
<dbReference type="Pfam" id="PF07690">
    <property type="entry name" value="MFS_1"/>
    <property type="match status" value="1"/>
</dbReference>
<organism evidence="9 10">
    <name type="scientific">Schaalia odontolytica</name>
    <dbReference type="NCBI Taxonomy" id="1660"/>
    <lineage>
        <taxon>Bacteria</taxon>
        <taxon>Bacillati</taxon>
        <taxon>Actinomycetota</taxon>
        <taxon>Actinomycetes</taxon>
        <taxon>Actinomycetales</taxon>
        <taxon>Actinomycetaceae</taxon>
        <taxon>Schaalia</taxon>
    </lineage>
</organism>
<evidence type="ECO:0000313" key="9">
    <source>
        <dbReference type="EMBL" id="SPT56461.1"/>
    </source>
</evidence>
<dbReference type="GO" id="GO:0022857">
    <property type="term" value="F:transmembrane transporter activity"/>
    <property type="evidence" value="ECO:0007669"/>
    <property type="project" value="InterPro"/>
</dbReference>
<evidence type="ECO:0000256" key="3">
    <source>
        <dbReference type="ARBA" id="ARBA00022475"/>
    </source>
</evidence>
<keyword evidence="6 7" id="KW-0472">Membrane</keyword>
<feature type="transmembrane region" description="Helical" evidence="7">
    <location>
        <begin position="204"/>
        <end position="229"/>
    </location>
</feature>
<evidence type="ECO:0000256" key="6">
    <source>
        <dbReference type="ARBA" id="ARBA00023136"/>
    </source>
</evidence>
<feature type="transmembrane region" description="Helical" evidence="7">
    <location>
        <begin position="137"/>
        <end position="156"/>
    </location>
</feature>
<feature type="domain" description="Major facilitator superfamily (MFS) profile" evidence="8">
    <location>
        <begin position="9"/>
        <end position="386"/>
    </location>
</feature>
<keyword evidence="4 7" id="KW-0812">Transmembrane</keyword>